<keyword evidence="1" id="KW-0689">Ribosomal protein</keyword>
<proteinExistence type="predicted"/>
<dbReference type="AlphaFoldDB" id="A0A0L7RIV5"/>
<dbReference type="PANTHER" id="PTHR13447">
    <property type="entry name" value="MITOCHONDRIAL 28S RIBOSOMAL PROTEIN S28"/>
    <property type="match status" value="1"/>
</dbReference>
<name>A0A0L7RIV5_9HYME</name>
<dbReference type="STRING" id="597456.A0A0L7RIV5"/>
<dbReference type="OrthoDB" id="6020229at2759"/>
<evidence type="ECO:0000313" key="1">
    <source>
        <dbReference type="EMBL" id="KOC70795.1"/>
    </source>
</evidence>
<keyword evidence="2" id="KW-1185">Reference proteome</keyword>
<dbReference type="PANTHER" id="PTHR13447:SF2">
    <property type="entry name" value="SMALL RIBOSOMAL SUBUNIT PROTEIN BS1M"/>
    <property type="match status" value="1"/>
</dbReference>
<dbReference type="GO" id="GO:0005763">
    <property type="term" value="C:mitochondrial small ribosomal subunit"/>
    <property type="evidence" value="ECO:0007669"/>
    <property type="project" value="TreeGrafter"/>
</dbReference>
<keyword evidence="1" id="KW-0687">Ribonucleoprotein</keyword>
<reference evidence="1 2" key="1">
    <citation type="submission" date="2015-07" db="EMBL/GenBank/DDBJ databases">
        <title>The genome of Habropoda laboriosa.</title>
        <authorList>
            <person name="Pan H."/>
            <person name="Kapheim K."/>
        </authorList>
    </citation>
    <scope>NUCLEOTIDE SEQUENCE [LARGE SCALE GENOMIC DNA]</scope>
    <source>
        <strain evidence="1">0110345459</strain>
    </source>
</reference>
<dbReference type="EMBL" id="KQ414583">
    <property type="protein sequence ID" value="KOC70795.1"/>
    <property type="molecule type" value="Genomic_DNA"/>
</dbReference>
<sequence length="186" mass="21091">MNKIQRYQRIVKQMCFTYTHPTSSSLSTRNYCVEGNLSENVVKKKKGNDVNDTKSESINMLETPQLSQHPDETEIVSETLKNSTFASLLRHSKFIDLGDPQGKQVVGTIYQIIGNDLYIDFGWKFHCVCIRPKQDSIKYTRGSKVLLRIKDLELSTRFLGATSDLTILEADCILLDLLDIPLSSAQ</sequence>
<gene>
    <name evidence="1" type="ORF">WH47_06835</name>
</gene>
<dbReference type="Proteomes" id="UP000053825">
    <property type="component" value="Unassembled WGS sequence"/>
</dbReference>
<organism evidence="1 2">
    <name type="scientific">Habropoda laboriosa</name>
    <dbReference type="NCBI Taxonomy" id="597456"/>
    <lineage>
        <taxon>Eukaryota</taxon>
        <taxon>Metazoa</taxon>
        <taxon>Ecdysozoa</taxon>
        <taxon>Arthropoda</taxon>
        <taxon>Hexapoda</taxon>
        <taxon>Insecta</taxon>
        <taxon>Pterygota</taxon>
        <taxon>Neoptera</taxon>
        <taxon>Endopterygota</taxon>
        <taxon>Hymenoptera</taxon>
        <taxon>Apocrita</taxon>
        <taxon>Aculeata</taxon>
        <taxon>Apoidea</taxon>
        <taxon>Anthophila</taxon>
        <taxon>Apidae</taxon>
        <taxon>Habropoda</taxon>
    </lineage>
</organism>
<dbReference type="Pfam" id="PF10246">
    <property type="entry name" value="MRP-S35"/>
    <property type="match status" value="1"/>
</dbReference>
<accession>A0A0L7RIV5</accession>
<evidence type="ECO:0000313" key="2">
    <source>
        <dbReference type="Proteomes" id="UP000053825"/>
    </source>
</evidence>
<dbReference type="InterPro" id="IPR019375">
    <property type="entry name" value="Ribosomal_bS1m"/>
</dbReference>
<protein>
    <submittedName>
        <fullName evidence="1">28S ribosomal protein S28, mitochondrial</fullName>
    </submittedName>
</protein>